<dbReference type="AlphaFoldDB" id="A0A151MU36"/>
<proteinExistence type="predicted"/>
<dbReference type="Proteomes" id="UP000050525">
    <property type="component" value="Unassembled WGS sequence"/>
</dbReference>
<feature type="compositionally biased region" description="Polar residues" evidence="1">
    <location>
        <begin position="97"/>
        <end position="115"/>
    </location>
</feature>
<keyword evidence="3" id="KW-1185">Reference proteome</keyword>
<accession>A0A151MU36</accession>
<evidence type="ECO:0000313" key="2">
    <source>
        <dbReference type="EMBL" id="KYO28007.1"/>
    </source>
</evidence>
<protein>
    <submittedName>
        <fullName evidence="2">Uncharacterized protein</fullName>
    </submittedName>
</protein>
<sequence length="123" mass="13426">MAACMKGRSHQWSGSQYHSKIKALWAYWVHITDYKQQSTDAHSTIPFMKQLDRILATKDPGHGHHAYSSTDSLPEPLPGSRSDEQSPGEGPLGHQPQFLTLSTPASSGSSRSLGQPQPWAACA</sequence>
<gene>
    <name evidence="2" type="ORF">Y1Q_0014194</name>
</gene>
<comment type="caution">
    <text evidence="2">The sequence shown here is derived from an EMBL/GenBank/DDBJ whole genome shotgun (WGS) entry which is preliminary data.</text>
</comment>
<name>A0A151MU36_ALLMI</name>
<reference evidence="2 3" key="1">
    <citation type="journal article" date="2012" name="Genome Biol.">
        <title>Sequencing three crocodilian genomes to illuminate the evolution of archosaurs and amniotes.</title>
        <authorList>
            <person name="St John J.A."/>
            <person name="Braun E.L."/>
            <person name="Isberg S.R."/>
            <person name="Miles L.G."/>
            <person name="Chong A.Y."/>
            <person name="Gongora J."/>
            <person name="Dalzell P."/>
            <person name="Moran C."/>
            <person name="Bed'hom B."/>
            <person name="Abzhanov A."/>
            <person name="Burgess S.C."/>
            <person name="Cooksey A.M."/>
            <person name="Castoe T.A."/>
            <person name="Crawford N.G."/>
            <person name="Densmore L.D."/>
            <person name="Drew J.C."/>
            <person name="Edwards S.V."/>
            <person name="Faircloth B.C."/>
            <person name="Fujita M.K."/>
            <person name="Greenwold M.J."/>
            <person name="Hoffmann F.G."/>
            <person name="Howard J.M."/>
            <person name="Iguchi T."/>
            <person name="Janes D.E."/>
            <person name="Khan S.Y."/>
            <person name="Kohno S."/>
            <person name="de Koning A.J."/>
            <person name="Lance S.L."/>
            <person name="McCarthy F.M."/>
            <person name="McCormack J.E."/>
            <person name="Merchant M.E."/>
            <person name="Peterson D.G."/>
            <person name="Pollock D.D."/>
            <person name="Pourmand N."/>
            <person name="Raney B.J."/>
            <person name="Roessler K.A."/>
            <person name="Sanford J.R."/>
            <person name="Sawyer R.H."/>
            <person name="Schmidt C.J."/>
            <person name="Triplett E.W."/>
            <person name="Tuberville T.D."/>
            <person name="Venegas-Anaya M."/>
            <person name="Howard J.T."/>
            <person name="Jarvis E.D."/>
            <person name="Guillette L.J.Jr."/>
            <person name="Glenn T.C."/>
            <person name="Green R.E."/>
            <person name="Ray D.A."/>
        </authorList>
    </citation>
    <scope>NUCLEOTIDE SEQUENCE [LARGE SCALE GENOMIC DNA]</scope>
    <source>
        <strain evidence="2">KSC_2009_1</strain>
    </source>
</reference>
<dbReference type="EMBL" id="AKHW03005050">
    <property type="protein sequence ID" value="KYO28007.1"/>
    <property type="molecule type" value="Genomic_DNA"/>
</dbReference>
<evidence type="ECO:0000313" key="3">
    <source>
        <dbReference type="Proteomes" id="UP000050525"/>
    </source>
</evidence>
<feature type="region of interest" description="Disordered" evidence="1">
    <location>
        <begin position="56"/>
        <end position="123"/>
    </location>
</feature>
<evidence type="ECO:0000256" key="1">
    <source>
        <dbReference type="SAM" id="MobiDB-lite"/>
    </source>
</evidence>
<organism evidence="2 3">
    <name type="scientific">Alligator mississippiensis</name>
    <name type="common">American alligator</name>
    <dbReference type="NCBI Taxonomy" id="8496"/>
    <lineage>
        <taxon>Eukaryota</taxon>
        <taxon>Metazoa</taxon>
        <taxon>Chordata</taxon>
        <taxon>Craniata</taxon>
        <taxon>Vertebrata</taxon>
        <taxon>Euteleostomi</taxon>
        <taxon>Archelosauria</taxon>
        <taxon>Archosauria</taxon>
        <taxon>Crocodylia</taxon>
        <taxon>Alligatoridae</taxon>
        <taxon>Alligatorinae</taxon>
        <taxon>Alligator</taxon>
    </lineage>
</organism>